<dbReference type="InterPro" id="IPR044000">
    <property type="entry name" value="Phage_tube_2"/>
</dbReference>
<dbReference type="AlphaFoldDB" id="A0AAP2Z1F3"/>
<comment type="caution">
    <text evidence="2">The sequence shown here is derived from an EMBL/GenBank/DDBJ whole genome shotgun (WGS) entry which is preliminary data.</text>
</comment>
<evidence type="ECO:0000313" key="3">
    <source>
        <dbReference type="Proteomes" id="UP001321018"/>
    </source>
</evidence>
<organism evidence="2 3">
    <name type="scientific">Natronoglomus mannanivorans</name>
    <dbReference type="NCBI Taxonomy" id="2979990"/>
    <lineage>
        <taxon>Archaea</taxon>
        <taxon>Methanobacteriati</taxon>
        <taxon>Methanobacteriota</taxon>
        <taxon>Stenosarchaea group</taxon>
        <taxon>Halobacteria</taxon>
        <taxon>Halobacteriales</taxon>
        <taxon>Natrialbaceae</taxon>
        <taxon>Natronoglomus</taxon>
    </lineage>
</organism>
<reference evidence="2" key="1">
    <citation type="submission" date="2022-09" db="EMBL/GenBank/DDBJ databases">
        <title>Enrichment on poylsaccharides allowed isolation of novel metabolic and taxonomic groups of Haloarchaea.</title>
        <authorList>
            <person name="Sorokin D.Y."/>
            <person name="Elcheninov A.G."/>
            <person name="Khizhniak T.V."/>
            <person name="Kolganova T.V."/>
            <person name="Kublanov I.V."/>
        </authorList>
    </citation>
    <scope>NUCLEOTIDE SEQUENCE</scope>
    <source>
        <strain evidence="2">AArc-xg1-1</strain>
    </source>
</reference>
<dbReference type="Pfam" id="PF18906">
    <property type="entry name" value="Phage_tube_2"/>
    <property type="match status" value="1"/>
</dbReference>
<sequence length="325" mass="34952">MSANRYALAGEGGLTYGVESSPYEQAADATTDPGITNEDIDPPNPNEHTAMSHGGTGRVVFLNSPDEKDYEFDVPTVVHDENAPFEIALGSRTETDEGDYTSVLFEEASRLPTATFRHFQADLDFVSYYVGCKANLGIEWGQGDPLQATFSVTAAQLGYDDTESPGSYPSGLDTSVSPYRAHMAGDLTLSEPDGGGIIKDIATVNSGSFNWDNGLEAQHHGGDPGREAYAVAETTAAEGRYDWSITPNITDTDLFERAYQNDDPVDVEQPFVRQDSNGTIVDGVIVRGKRCTITDAPIPSPSEGVLEGDISLLPESTEIEIRVPN</sequence>
<proteinExistence type="predicted"/>
<name>A0AAP2Z1F3_9EURY</name>
<accession>A0AAP2Z1F3</accession>
<dbReference type="EMBL" id="JAOPKA010000015">
    <property type="protein sequence ID" value="MCU4743457.1"/>
    <property type="molecule type" value="Genomic_DNA"/>
</dbReference>
<dbReference type="RefSeq" id="WP_338005276.1">
    <property type="nucleotide sequence ID" value="NZ_JAOPKA010000015.1"/>
</dbReference>
<feature type="region of interest" description="Disordered" evidence="1">
    <location>
        <begin position="1"/>
        <end position="39"/>
    </location>
</feature>
<evidence type="ECO:0000256" key="1">
    <source>
        <dbReference type="SAM" id="MobiDB-lite"/>
    </source>
</evidence>
<gene>
    <name evidence="2" type="ORF">OB960_18890</name>
</gene>
<protein>
    <submittedName>
        <fullName evidence="2">Phage tail tube protein</fullName>
    </submittedName>
</protein>
<evidence type="ECO:0000313" key="2">
    <source>
        <dbReference type="EMBL" id="MCU4743457.1"/>
    </source>
</evidence>
<dbReference type="Proteomes" id="UP001321018">
    <property type="component" value="Unassembled WGS sequence"/>
</dbReference>